<reference evidence="7 8" key="1">
    <citation type="submission" date="2016-10" db="EMBL/GenBank/DDBJ databases">
        <authorList>
            <person name="de Groot N.N."/>
        </authorList>
    </citation>
    <scope>NUCLEOTIDE SEQUENCE [LARGE SCALE GENOMIC DNA]</scope>
    <source>
        <strain evidence="7 8">DSM 26880</strain>
    </source>
</reference>
<dbReference type="Proteomes" id="UP000199286">
    <property type="component" value="Unassembled WGS sequence"/>
</dbReference>
<dbReference type="SUPFAM" id="SSF103088">
    <property type="entry name" value="OmpA-like"/>
    <property type="match status" value="1"/>
</dbReference>
<organism evidence="7 8">
    <name type="scientific">Citreimonas salinaria</name>
    <dbReference type="NCBI Taxonomy" id="321339"/>
    <lineage>
        <taxon>Bacteria</taxon>
        <taxon>Pseudomonadati</taxon>
        <taxon>Pseudomonadota</taxon>
        <taxon>Alphaproteobacteria</taxon>
        <taxon>Rhodobacterales</taxon>
        <taxon>Roseobacteraceae</taxon>
        <taxon>Citreimonas</taxon>
    </lineage>
</organism>
<dbReference type="InterPro" id="IPR050330">
    <property type="entry name" value="Bact_OuterMem_StrucFunc"/>
</dbReference>
<evidence type="ECO:0000256" key="4">
    <source>
        <dbReference type="PROSITE-ProRule" id="PRU00473"/>
    </source>
</evidence>
<accession>A0A1H3HUM5</accession>
<evidence type="ECO:0000313" key="7">
    <source>
        <dbReference type="EMBL" id="SDY19183.1"/>
    </source>
</evidence>
<name>A0A1H3HUM5_9RHOB</name>
<feature type="domain" description="OmpA-like" evidence="6">
    <location>
        <begin position="187"/>
        <end position="305"/>
    </location>
</feature>
<keyword evidence="5" id="KW-0732">Signal</keyword>
<dbReference type="AlphaFoldDB" id="A0A1H3HUM5"/>
<dbReference type="PANTHER" id="PTHR30329:SF21">
    <property type="entry name" value="LIPOPROTEIN YIAD-RELATED"/>
    <property type="match status" value="1"/>
</dbReference>
<dbReference type="EMBL" id="FNPF01000004">
    <property type="protein sequence ID" value="SDY19183.1"/>
    <property type="molecule type" value="Genomic_DNA"/>
</dbReference>
<dbReference type="PROSITE" id="PS51123">
    <property type="entry name" value="OMPA_2"/>
    <property type="match status" value="1"/>
</dbReference>
<feature type="signal peptide" evidence="5">
    <location>
        <begin position="1"/>
        <end position="21"/>
    </location>
</feature>
<dbReference type="GO" id="GO:0009279">
    <property type="term" value="C:cell outer membrane"/>
    <property type="evidence" value="ECO:0007669"/>
    <property type="project" value="UniProtKB-SubCell"/>
</dbReference>
<dbReference type="Pfam" id="PF00691">
    <property type="entry name" value="OmpA"/>
    <property type="match status" value="1"/>
</dbReference>
<sequence>MTARALAAAALAAAWAGAAVAQSLPLPRGASLTQTQSVPDGRYSLPVGPWSVKEGIPVKVIEGTVEETAWRVPPGLTPQQIIRPIREALRDAGWTIVLDCAAEQCGGFDFRFNTRVIPAPAMFVDLRDFRAVSALAPDGSGVSALASVDPGAGYLQIIRADTTEETPAVAVEASPAPDDAAGLITRLERDGRATLRDLDFASGDAGLGEGAVESLDLLAEYLNENPDRRVLLVGHTDATGSLEANRALSRQRALAAVDYLRSRHATTQGQIAAEGAGYLAPIASNLIEAGRQANRRIDAVLLPAE</sequence>
<keyword evidence="2 4" id="KW-0472">Membrane</keyword>
<dbReference type="CDD" id="cd07185">
    <property type="entry name" value="OmpA_C-like"/>
    <property type="match status" value="1"/>
</dbReference>
<dbReference type="InterPro" id="IPR036737">
    <property type="entry name" value="OmpA-like_sf"/>
</dbReference>
<evidence type="ECO:0000256" key="1">
    <source>
        <dbReference type="ARBA" id="ARBA00004442"/>
    </source>
</evidence>
<dbReference type="STRING" id="321339.SAMN05444340_104177"/>
<evidence type="ECO:0000313" key="8">
    <source>
        <dbReference type="Proteomes" id="UP000199286"/>
    </source>
</evidence>
<evidence type="ECO:0000259" key="6">
    <source>
        <dbReference type="PROSITE" id="PS51123"/>
    </source>
</evidence>
<dbReference type="RefSeq" id="WP_245710803.1">
    <property type="nucleotide sequence ID" value="NZ_FNPF01000004.1"/>
</dbReference>
<proteinExistence type="predicted"/>
<protein>
    <submittedName>
        <fullName evidence="7">OmpA-OmpF porin, OOP family</fullName>
    </submittedName>
</protein>
<keyword evidence="3" id="KW-0998">Cell outer membrane</keyword>
<dbReference type="Gene3D" id="3.30.1330.60">
    <property type="entry name" value="OmpA-like domain"/>
    <property type="match status" value="1"/>
</dbReference>
<dbReference type="InterPro" id="IPR006665">
    <property type="entry name" value="OmpA-like"/>
</dbReference>
<evidence type="ECO:0000256" key="2">
    <source>
        <dbReference type="ARBA" id="ARBA00023136"/>
    </source>
</evidence>
<feature type="chain" id="PRO_5011484842" evidence="5">
    <location>
        <begin position="22"/>
        <end position="305"/>
    </location>
</feature>
<comment type="subcellular location">
    <subcellularLocation>
        <location evidence="1">Cell outer membrane</location>
    </subcellularLocation>
</comment>
<dbReference type="PRINTS" id="PR01021">
    <property type="entry name" value="OMPADOMAIN"/>
</dbReference>
<dbReference type="InterPro" id="IPR006664">
    <property type="entry name" value="OMP_bac"/>
</dbReference>
<dbReference type="PANTHER" id="PTHR30329">
    <property type="entry name" value="STATOR ELEMENT OF FLAGELLAR MOTOR COMPLEX"/>
    <property type="match status" value="1"/>
</dbReference>
<evidence type="ECO:0000256" key="5">
    <source>
        <dbReference type="SAM" id="SignalP"/>
    </source>
</evidence>
<evidence type="ECO:0000256" key="3">
    <source>
        <dbReference type="ARBA" id="ARBA00023237"/>
    </source>
</evidence>
<keyword evidence="8" id="KW-1185">Reference proteome</keyword>
<gene>
    <name evidence="7" type="ORF">SAMN05444340_104177</name>
</gene>